<name>A0A317XIT8_9BASI</name>
<reference evidence="2 3" key="1">
    <citation type="journal article" date="2018" name="Mol. Biol. Evol.">
        <title>Broad Genomic Sampling Reveals a Smut Pathogenic Ancestry of the Fungal Clade Ustilaginomycotina.</title>
        <authorList>
            <person name="Kijpornyongpan T."/>
            <person name="Mondo S.J."/>
            <person name="Barry K."/>
            <person name="Sandor L."/>
            <person name="Lee J."/>
            <person name="Lipzen A."/>
            <person name="Pangilinan J."/>
            <person name="LaButti K."/>
            <person name="Hainaut M."/>
            <person name="Henrissat B."/>
            <person name="Grigoriev I.V."/>
            <person name="Spatafora J.W."/>
            <person name="Aime M.C."/>
        </authorList>
    </citation>
    <scope>NUCLEOTIDE SEQUENCE [LARGE SCALE GENOMIC DNA]</scope>
    <source>
        <strain evidence="2 3">MCA 3645</strain>
    </source>
</reference>
<dbReference type="AlphaFoldDB" id="A0A317XIT8"/>
<accession>A0A317XIT8</accession>
<keyword evidence="3" id="KW-1185">Reference proteome</keyword>
<evidence type="ECO:0000313" key="3">
    <source>
        <dbReference type="Proteomes" id="UP000246740"/>
    </source>
</evidence>
<feature type="region of interest" description="Disordered" evidence="1">
    <location>
        <begin position="45"/>
        <end position="104"/>
    </location>
</feature>
<gene>
    <name evidence="2" type="ORF">BCV70DRAFT_41559</name>
</gene>
<dbReference type="InParanoid" id="A0A317XIT8"/>
<evidence type="ECO:0000256" key="1">
    <source>
        <dbReference type="SAM" id="MobiDB-lite"/>
    </source>
</evidence>
<feature type="compositionally biased region" description="Low complexity" evidence="1">
    <location>
        <begin position="46"/>
        <end position="55"/>
    </location>
</feature>
<feature type="region of interest" description="Disordered" evidence="1">
    <location>
        <begin position="151"/>
        <end position="220"/>
    </location>
</feature>
<dbReference type="OrthoDB" id="2552203at2759"/>
<feature type="compositionally biased region" description="Low complexity" evidence="1">
    <location>
        <begin position="190"/>
        <end position="214"/>
    </location>
</feature>
<proteinExistence type="predicted"/>
<evidence type="ECO:0000313" key="2">
    <source>
        <dbReference type="EMBL" id="PWY98145.1"/>
    </source>
</evidence>
<dbReference type="Proteomes" id="UP000246740">
    <property type="component" value="Unassembled WGS sequence"/>
</dbReference>
<organism evidence="2 3">
    <name type="scientific">Testicularia cyperi</name>
    <dbReference type="NCBI Taxonomy" id="1882483"/>
    <lineage>
        <taxon>Eukaryota</taxon>
        <taxon>Fungi</taxon>
        <taxon>Dikarya</taxon>
        <taxon>Basidiomycota</taxon>
        <taxon>Ustilaginomycotina</taxon>
        <taxon>Ustilaginomycetes</taxon>
        <taxon>Ustilaginales</taxon>
        <taxon>Anthracoideaceae</taxon>
        <taxon>Testicularia</taxon>
    </lineage>
</organism>
<feature type="compositionally biased region" description="Polar residues" evidence="1">
    <location>
        <begin position="64"/>
        <end position="73"/>
    </location>
</feature>
<dbReference type="EMBL" id="KZ819200">
    <property type="protein sequence ID" value="PWY98145.1"/>
    <property type="molecule type" value="Genomic_DNA"/>
</dbReference>
<sequence>MSHLSILSIVGPTSTHSGDSGYYTHNLASTSHSKLPLELPDAFLAPTRSRSNSTRPSEDGVKSLPSSPINSGFPQRPVFRRSATSSVTSTGQSAFSTASDTSTKYDGMHYAQTHFSRSTLLVYPNSEHPRCIVVPPPQEKDEDIQELLAASSDEELSQPPSTPGLDARIPKRLSSVSILRNKQSMESDKSASSSQSCASETSVPTTTTATPAAPLRREKG</sequence>
<protein>
    <submittedName>
        <fullName evidence="2">Uncharacterized protein</fullName>
    </submittedName>
</protein>
<feature type="compositionally biased region" description="Polar residues" evidence="1">
    <location>
        <begin position="82"/>
        <end position="104"/>
    </location>
</feature>